<dbReference type="PANTHER" id="PTHR34295:SF1">
    <property type="entry name" value="BIOTIN TRANSPORTER BIOY"/>
    <property type="match status" value="1"/>
</dbReference>
<keyword evidence="2" id="KW-1003">Cell membrane</keyword>
<dbReference type="EMBL" id="QBMN01000182">
    <property type="protein sequence ID" value="PZO35143.1"/>
    <property type="molecule type" value="Genomic_DNA"/>
</dbReference>
<evidence type="ECO:0000313" key="4">
    <source>
        <dbReference type="EMBL" id="PZO35143.1"/>
    </source>
</evidence>
<dbReference type="GO" id="GO:0015225">
    <property type="term" value="F:biotin transmembrane transporter activity"/>
    <property type="evidence" value="ECO:0007669"/>
    <property type="project" value="UniProtKB-UniRule"/>
</dbReference>
<feature type="transmembrane region" description="Helical" evidence="3">
    <location>
        <begin position="88"/>
        <end position="107"/>
    </location>
</feature>
<comment type="subcellular location">
    <subcellularLocation>
        <location evidence="2">Cell membrane</location>
        <topology evidence="2">Multi-pass membrane protein</topology>
    </subcellularLocation>
</comment>
<sequence>MVLTIVATWMEAFTLSAPWSWGQSGMAIFSLGVSFQVGAVLLTGCVGGKNAAALSQIAYLVLGLALFQVFELPVFTQGGGLSYVREPGFGYLIGFVPAGWVCGYLAFRHPPKLEILALSGLSGLGIIHGLGILYLTLASLLGWLQTVSASYWELLLGYSILPLPGHLVVVCAVAVLSLVLRQLLFY</sequence>
<dbReference type="InterPro" id="IPR003784">
    <property type="entry name" value="BioY"/>
</dbReference>
<keyword evidence="3" id="KW-0812">Transmembrane</keyword>
<protein>
    <recommendedName>
        <fullName evidence="2">Biotin transporter</fullName>
    </recommendedName>
</protein>
<proteinExistence type="inferred from homology"/>
<reference evidence="4 5" key="2">
    <citation type="submission" date="2018-06" db="EMBL/GenBank/DDBJ databases">
        <title>Metagenomic assembly of (sub)arctic Cyanobacteria and their associated microbiome from non-axenic cultures.</title>
        <authorList>
            <person name="Baurain D."/>
        </authorList>
    </citation>
    <scope>NUCLEOTIDE SEQUENCE [LARGE SCALE GENOMIC DNA]</scope>
    <source>
        <strain evidence="4">ULC041bin1</strain>
    </source>
</reference>
<dbReference type="GO" id="GO:0005886">
    <property type="term" value="C:plasma membrane"/>
    <property type="evidence" value="ECO:0007669"/>
    <property type="project" value="UniProtKB-SubCell"/>
</dbReference>
<dbReference type="Proteomes" id="UP000249081">
    <property type="component" value="Unassembled WGS sequence"/>
</dbReference>
<name>A0A2W4VQM6_9CYAN</name>
<dbReference type="Gene3D" id="1.10.1760.20">
    <property type="match status" value="1"/>
</dbReference>
<dbReference type="PIRSF" id="PIRSF016661">
    <property type="entry name" value="BioY"/>
    <property type="match status" value="1"/>
</dbReference>
<evidence type="ECO:0000313" key="5">
    <source>
        <dbReference type="Proteomes" id="UP000249081"/>
    </source>
</evidence>
<reference evidence="5" key="1">
    <citation type="submission" date="2018-04" db="EMBL/GenBank/DDBJ databases">
        <authorList>
            <person name="Cornet L."/>
        </authorList>
    </citation>
    <scope>NUCLEOTIDE SEQUENCE [LARGE SCALE GENOMIC DNA]</scope>
</reference>
<keyword evidence="3" id="KW-1133">Transmembrane helix</keyword>
<dbReference type="Pfam" id="PF02632">
    <property type="entry name" value="BioY"/>
    <property type="match status" value="1"/>
</dbReference>
<comment type="similarity">
    <text evidence="1 2">Belongs to the BioY family.</text>
</comment>
<feature type="transmembrane region" description="Helical" evidence="3">
    <location>
        <begin position="26"/>
        <end position="45"/>
    </location>
</feature>
<accession>A0A2W4VQM6</accession>
<evidence type="ECO:0000256" key="2">
    <source>
        <dbReference type="PIRNR" id="PIRNR016661"/>
    </source>
</evidence>
<dbReference type="AlphaFoldDB" id="A0A2W4VQM6"/>
<evidence type="ECO:0000256" key="1">
    <source>
        <dbReference type="ARBA" id="ARBA00010692"/>
    </source>
</evidence>
<keyword evidence="2 3" id="KW-0472">Membrane</keyword>
<feature type="transmembrane region" description="Helical" evidence="3">
    <location>
        <begin position="156"/>
        <end position="180"/>
    </location>
</feature>
<feature type="transmembrane region" description="Helical" evidence="3">
    <location>
        <begin position="57"/>
        <end position="76"/>
    </location>
</feature>
<organism evidence="4 5">
    <name type="scientific">Shackletoniella antarctica</name>
    <dbReference type="NCBI Taxonomy" id="268115"/>
    <lineage>
        <taxon>Bacteria</taxon>
        <taxon>Bacillati</taxon>
        <taxon>Cyanobacteriota</taxon>
        <taxon>Cyanophyceae</taxon>
        <taxon>Oculatellales</taxon>
        <taxon>Oculatellaceae</taxon>
        <taxon>Shackletoniella</taxon>
    </lineage>
</organism>
<feature type="transmembrane region" description="Helical" evidence="3">
    <location>
        <begin position="119"/>
        <end position="144"/>
    </location>
</feature>
<keyword evidence="2" id="KW-0813">Transport</keyword>
<gene>
    <name evidence="4" type="ORF">DCF17_19270</name>
</gene>
<evidence type="ECO:0000256" key="3">
    <source>
        <dbReference type="SAM" id="Phobius"/>
    </source>
</evidence>
<dbReference type="PANTHER" id="PTHR34295">
    <property type="entry name" value="BIOTIN TRANSPORTER BIOY"/>
    <property type="match status" value="1"/>
</dbReference>
<comment type="caution">
    <text evidence="4">The sequence shown here is derived from an EMBL/GenBank/DDBJ whole genome shotgun (WGS) entry which is preliminary data.</text>
</comment>